<dbReference type="SUPFAM" id="SSF52540">
    <property type="entry name" value="P-loop containing nucleoside triphosphate hydrolases"/>
    <property type="match status" value="1"/>
</dbReference>
<feature type="domain" description="SNF2 N-terminal" evidence="1">
    <location>
        <begin position="12"/>
        <end position="102"/>
    </location>
</feature>
<dbReference type="Gene3D" id="1.20.120.850">
    <property type="entry name" value="SWI2/SNF2 ATPases, N-terminal domain"/>
    <property type="match status" value="1"/>
</dbReference>
<dbReference type="InterPro" id="IPR027417">
    <property type="entry name" value="P-loop_NTPase"/>
</dbReference>
<dbReference type="OrthoDB" id="6255970at2759"/>
<dbReference type="InterPro" id="IPR050496">
    <property type="entry name" value="SNF2_RAD54_helicase_repair"/>
</dbReference>
<dbReference type="GO" id="GO:0005634">
    <property type="term" value="C:nucleus"/>
    <property type="evidence" value="ECO:0007669"/>
    <property type="project" value="TreeGrafter"/>
</dbReference>
<dbReference type="GO" id="GO:0007131">
    <property type="term" value="P:reciprocal meiotic recombination"/>
    <property type="evidence" value="ECO:0007669"/>
    <property type="project" value="TreeGrafter"/>
</dbReference>
<dbReference type="Proteomes" id="UP000784294">
    <property type="component" value="Unassembled WGS sequence"/>
</dbReference>
<evidence type="ECO:0000259" key="1">
    <source>
        <dbReference type="Pfam" id="PF00176"/>
    </source>
</evidence>
<comment type="caution">
    <text evidence="2">The sequence shown here is derived from an EMBL/GenBank/DDBJ whole genome shotgun (WGS) entry which is preliminary data.</text>
</comment>
<gene>
    <name evidence="2" type="ORF">PXEA_LOCUS5420</name>
</gene>
<dbReference type="PANTHER" id="PTHR45629:SF7">
    <property type="entry name" value="DNA EXCISION REPAIR PROTEIN ERCC-6-RELATED"/>
    <property type="match status" value="1"/>
</dbReference>
<protein>
    <recommendedName>
        <fullName evidence="1">SNF2 N-terminal domain-containing protein</fullName>
    </recommendedName>
</protein>
<dbReference type="InterPro" id="IPR000330">
    <property type="entry name" value="SNF2_N"/>
</dbReference>
<dbReference type="AlphaFoldDB" id="A0A448WHS5"/>
<dbReference type="GO" id="GO:0015616">
    <property type="term" value="F:DNA translocase activity"/>
    <property type="evidence" value="ECO:0007669"/>
    <property type="project" value="TreeGrafter"/>
</dbReference>
<dbReference type="GO" id="GO:0045003">
    <property type="term" value="P:double-strand break repair via synthesis-dependent strand annealing"/>
    <property type="evidence" value="ECO:0007669"/>
    <property type="project" value="TreeGrafter"/>
</dbReference>
<feature type="non-terminal residue" evidence="2">
    <location>
        <position position="1"/>
    </location>
</feature>
<dbReference type="GO" id="GO:0005524">
    <property type="term" value="F:ATP binding"/>
    <property type="evidence" value="ECO:0007669"/>
    <property type="project" value="InterPro"/>
</dbReference>
<name>A0A448WHS5_9PLAT</name>
<dbReference type="PANTHER" id="PTHR45629">
    <property type="entry name" value="SNF2/RAD54 FAMILY MEMBER"/>
    <property type="match status" value="1"/>
</dbReference>
<reference evidence="2" key="1">
    <citation type="submission" date="2018-11" db="EMBL/GenBank/DDBJ databases">
        <authorList>
            <consortium name="Pathogen Informatics"/>
        </authorList>
    </citation>
    <scope>NUCLEOTIDE SEQUENCE</scope>
</reference>
<accession>A0A448WHS5</accession>
<dbReference type="Pfam" id="PF00176">
    <property type="entry name" value="SNF2-rel_dom"/>
    <property type="match status" value="1"/>
</dbReference>
<proteinExistence type="predicted"/>
<evidence type="ECO:0000313" key="3">
    <source>
        <dbReference type="Proteomes" id="UP000784294"/>
    </source>
</evidence>
<keyword evidence="3" id="KW-1185">Reference proteome</keyword>
<dbReference type="EMBL" id="CAAALY010013432">
    <property type="protein sequence ID" value="VEL11980.1"/>
    <property type="molecule type" value="Genomic_DNA"/>
</dbReference>
<organism evidence="2 3">
    <name type="scientific">Protopolystoma xenopodis</name>
    <dbReference type="NCBI Taxonomy" id="117903"/>
    <lineage>
        <taxon>Eukaryota</taxon>
        <taxon>Metazoa</taxon>
        <taxon>Spiralia</taxon>
        <taxon>Lophotrochozoa</taxon>
        <taxon>Platyhelminthes</taxon>
        <taxon>Monogenea</taxon>
        <taxon>Polyopisthocotylea</taxon>
        <taxon>Polystomatidea</taxon>
        <taxon>Polystomatidae</taxon>
        <taxon>Protopolystoma</taxon>
    </lineage>
</organism>
<sequence length="140" mass="15155">MMMPVSTDESLAQVNRSHRTMSRGLIRIIQQSSLPDNPLVSVEQVVCCRLSQIQAAIYSNLVDKKAVEVAAMTSVAARDGRAVVSSLASITQLKKLCNHPDLVFDKIVAGTDGFDGALQYFPDKYTGCLLSGRGLKPELS</sequence>
<evidence type="ECO:0000313" key="2">
    <source>
        <dbReference type="EMBL" id="VEL11980.1"/>
    </source>
</evidence>